<dbReference type="PANTHER" id="PTHR10458:SF22">
    <property type="entry name" value="PEPTIDE DEFORMYLASE"/>
    <property type="match status" value="1"/>
</dbReference>
<name>A0ABS2GVH0_9LACO</name>
<gene>
    <name evidence="2" type="ORF">H5975_02030</name>
</gene>
<dbReference type="Pfam" id="PF01327">
    <property type="entry name" value="Pep_deformylase"/>
    <property type="match status" value="1"/>
</dbReference>
<sequence length="136" mass="15002">MIRPINKDQVSLQQASVPATLSDSSIANDLIDTLKAHDHECVGMAANMINIHKQIIAVSFGPAKIAMLNPKIISKKTPYETSEGFLSLSGQRPVKRYQQIVVKFMDLQGKNQTLPLEGFPAQIVQHEIDHCNGILI</sequence>
<dbReference type="EC" id="3.5.1.88" evidence="2"/>
<dbReference type="GO" id="GO:0042586">
    <property type="term" value="F:peptide deformylase activity"/>
    <property type="evidence" value="ECO:0007669"/>
    <property type="project" value="UniProtKB-EC"/>
</dbReference>
<dbReference type="InterPro" id="IPR036821">
    <property type="entry name" value="Peptide_deformylase_sf"/>
</dbReference>
<proteinExistence type="inferred from homology"/>
<protein>
    <submittedName>
        <fullName evidence="2">Peptide deformylase</fullName>
        <ecNumber evidence="2">3.5.1.88</ecNumber>
    </submittedName>
</protein>
<dbReference type="RefSeq" id="WP_204784674.1">
    <property type="nucleotide sequence ID" value="NZ_JACJKU010000011.1"/>
</dbReference>
<comment type="similarity">
    <text evidence="1">Belongs to the polypeptide deformylase family.</text>
</comment>
<dbReference type="CDD" id="cd00487">
    <property type="entry name" value="Pep_deformylase"/>
    <property type="match status" value="1"/>
</dbReference>
<evidence type="ECO:0000313" key="2">
    <source>
        <dbReference type="EMBL" id="MBM6940277.1"/>
    </source>
</evidence>
<dbReference type="PIRSF" id="PIRSF004749">
    <property type="entry name" value="Pep_def"/>
    <property type="match status" value="1"/>
</dbReference>
<dbReference type="EMBL" id="JACJKU010000011">
    <property type="protein sequence ID" value="MBM6940277.1"/>
    <property type="molecule type" value="Genomic_DNA"/>
</dbReference>
<comment type="caution">
    <text evidence="2">The sequence shown here is derived from an EMBL/GenBank/DDBJ whole genome shotgun (WGS) entry which is preliminary data.</text>
</comment>
<dbReference type="NCBIfam" id="NF006670">
    <property type="entry name" value="PRK09218.1"/>
    <property type="match status" value="1"/>
</dbReference>
<keyword evidence="3" id="KW-1185">Reference proteome</keyword>
<dbReference type="PANTHER" id="PTHR10458">
    <property type="entry name" value="PEPTIDE DEFORMYLASE"/>
    <property type="match status" value="1"/>
</dbReference>
<evidence type="ECO:0000256" key="1">
    <source>
        <dbReference type="ARBA" id="ARBA00010759"/>
    </source>
</evidence>
<keyword evidence="2" id="KW-0378">Hydrolase</keyword>
<dbReference type="PRINTS" id="PR01576">
    <property type="entry name" value="PDEFORMYLASE"/>
</dbReference>
<dbReference type="InterPro" id="IPR023635">
    <property type="entry name" value="Peptide_deformylase"/>
</dbReference>
<dbReference type="Gene3D" id="3.90.45.10">
    <property type="entry name" value="Peptide deformylase"/>
    <property type="match status" value="1"/>
</dbReference>
<accession>A0ABS2GVH0</accession>
<dbReference type="SUPFAM" id="SSF56420">
    <property type="entry name" value="Peptide deformylase"/>
    <property type="match status" value="1"/>
</dbReference>
<evidence type="ECO:0000313" key="3">
    <source>
        <dbReference type="Proteomes" id="UP000785625"/>
    </source>
</evidence>
<dbReference type="Proteomes" id="UP000785625">
    <property type="component" value="Unassembled WGS sequence"/>
</dbReference>
<organism evidence="2 3">
    <name type="scientific">Limosilactobacillus coleohominis</name>
    <dbReference type="NCBI Taxonomy" id="181675"/>
    <lineage>
        <taxon>Bacteria</taxon>
        <taxon>Bacillati</taxon>
        <taxon>Bacillota</taxon>
        <taxon>Bacilli</taxon>
        <taxon>Lactobacillales</taxon>
        <taxon>Lactobacillaceae</taxon>
        <taxon>Limosilactobacillus</taxon>
    </lineage>
</organism>
<reference evidence="2 3" key="1">
    <citation type="journal article" date="2021" name="Sci. Rep.">
        <title>The distribution of antibiotic resistance genes in chicken gut microbiota commensals.</title>
        <authorList>
            <person name="Juricova H."/>
            <person name="Matiasovicova J."/>
            <person name="Kubasova T."/>
            <person name="Cejkova D."/>
            <person name="Rychlik I."/>
        </authorList>
    </citation>
    <scope>NUCLEOTIDE SEQUENCE [LARGE SCALE GENOMIC DNA]</scope>
    <source>
        <strain evidence="2 3">An574</strain>
    </source>
</reference>